<accession>A0A8J4G7A5</accession>
<evidence type="ECO:0000313" key="2">
    <source>
        <dbReference type="Proteomes" id="UP000722791"/>
    </source>
</evidence>
<dbReference type="AlphaFoldDB" id="A0A8J4G7A5"/>
<proteinExistence type="predicted"/>
<gene>
    <name evidence="1" type="ORF">Vretimale_6389</name>
</gene>
<feature type="non-terminal residue" evidence="1">
    <location>
        <position position="156"/>
    </location>
</feature>
<comment type="caution">
    <text evidence="1">The sequence shown here is derived from an EMBL/GenBank/DDBJ whole genome shotgun (WGS) entry which is preliminary data.</text>
</comment>
<organism evidence="1 2">
    <name type="scientific">Volvox reticuliferus</name>
    <dbReference type="NCBI Taxonomy" id="1737510"/>
    <lineage>
        <taxon>Eukaryota</taxon>
        <taxon>Viridiplantae</taxon>
        <taxon>Chlorophyta</taxon>
        <taxon>core chlorophytes</taxon>
        <taxon>Chlorophyceae</taxon>
        <taxon>CS clade</taxon>
        <taxon>Chlamydomonadales</taxon>
        <taxon>Volvocaceae</taxon>
        <taxon>Volvox</taxon>
    </lineage>
</organism>
<dbReference type="EMBL" id="BNCQ01000009">
    <property type="protein sequence ID" value="GIM01596.1"/>
    <property type="molecule type" value="Genomic_DNA"/>
</dbReference>
<name>A0A8J4G7A5_9CHLO</name>
<dbReference type="Proteomes" id="UP000722791">
    <property type="component" value="Unassembled WGS sequence"/>
</dbReference>
<sequence>LVLPRGGPVPPPPQSVLQGQLPSLPPHLAQLLLGAPPGAAAAAAAPNPAAAGFGLPAFVAGLGNPFGGAAATGAPPSAAAATAGGGGGFPTGGPGAVAALSAAASQLAPFFTGALPTPYAAATGALGGPGVVLTQHLPPGAAAHHFAAAWQQQGGQ</sequence>
<evidence type="ECO:0000313" key="1">
    <source>
        <dbReference type="EMBL" id="GIM01596.1"/>
    </source>
</evidence>
<reference evidence="1" key="1">
    <citation type="journal article" date="2021" name="Proc. Natl. Acad. Sci. U.S.A.">
        <title>Three genomes in the algal genus Volvox reveal the fate of a haploid sex-determining region after a transition to homothallism.</title>
        <authorList>
            <person name="Yamamoto K."/>
            <person name="Hamaji T."/>
            <person name="Kawai-Toyooka H."/>
            <person name="Matsuzaki R."/>
            <person name="Takahashi F."/>
            <person name="Nishimura Y."/>
            <person name="Kawachi M."/>
            <person name="Noguchi H."/>
            <person name="Minakuchi Y."/>
            <person name="Umen J.G."/>
            <person name="Toyoda A."/>
            <person name="Nozaki H."/>
        </authorList>
    </citation>
    <scope>NUCLEOTIDE SEQUENCE</scope>
    <source>
        <strain evidence="1">NIES-3785</strain>
    </source>
</reference>
<protein>
    <submittedName>
        <fullName evidence="1">Uncharacterized protein</fullName>
    </submittedName>
</protein>